<name>A0A1J4JZ79_9EUKA</name>
<gene>
    <name evidence="2" type="ORF">TRFO_01466</name>
</gene>
<dbReference type="OrthoDB" id="10249411at2759"/>
<evidence type="ECO:0000259" key="1">
    <source>
        <dbReference type="PROSITE" id="PS50309"/>
    </source>
</evidence>
<dbReference type="CDD" id="cd01617">
    <property type="entry name" value="DCX"/>
    <property type="match status" value="1"/>
</dbReference>
<dbReference type="Gene3D" id="3.10.20.230">
    <property type="entry name" value="Doublecortin domain"/>
    <property type="match status" value="1"/>
</dbReference>
<organism evidence="2 3">
    <name type="scientific">Tritrichomonas foetus</name>
    <dbReference type="NCBI Taxonomy" id="1144522"/>
    <lineage>
        <taxon>Eukaryota</taxon>
        <taxon>Metamonada</taxon>
        <taxon>Parabasalia</taxon>
        <taxon>Tritrichomonadida</taxon>
        <taxon>Tritrichomonadidae</taxon>
        <taxon>Tritrichomonas</taxon>
    </lineage>
</organism>
<protein>
    <submittedName>
        <fullName evidence="2">Ubiquitin-like protein</fullName>
    </submittedName>
</protein>
<dbReference type="SMART" id="SM00537">
    <property type="entry name" value="DCX"/>
    <property type="match status" value="1"/>
</dbReference>
<dbReference type="Proteomes" id="UP000179807">
    <property type="component" value="Unassembled WGS sequence"/>
</dbReference>
<evidence type="ECO:0000313" key="2">
    <source>
        <dbReference type="EMBL" id="OHT03792.1"/>
    </source>
</evidence>
<accession>A0A1J4JZ79</accession>
<dbReference type="GO" id="GO:0035556">
    <property type="term" value="P:intracellular signal transduction"/>
    <property type="evidence" value="ECO:0007669"/>
    <property type="project" value="InterPro"/>
</dbReference>
<comment type="caution">
    <text evidence="2">The sequence shown here is derived from an EMBL/GenBank/DDBJ whole genome shotgun (WGS) entry which is preliminary data.</text>
</comment>
<feature type="domain" description="Doublecortin" evidence="1">
    <location>
        <begin position="24"/>
        <end position="106"/>
    </location>
</feature>
<evidence type="ECO:0000313" key="3">
    <source>
        <dbReference type="Proteomes" id="UP000179807"/>
    </source>
</evidence>
<dbReference type="VEuPathDB" id="TrichDB:TRFO_01466"/>
<dbReference type="GeneID" id="94824818"/>
<dbReference type="EMBL" id="MLAK01000815">
    <property type="protein sequence ID" value="OHT03792.1"/>
    <property type="molecule type" value="Genomic_DNA"/>
</dbReference>
<sequence length="119" mass="12949">MTCAPKKVGAGGPKAFDMDAETPPSCFFWNLGEKNCDGVKVQIKPTLFRKWEQLLTHLAQKCGCGQGVRALYTPKGHNIKDFAELTEGLDVVVVPSGYKFEKNRLPVKLAAKLGVPTTA</sequence>
<reference evidence="2" key="1">
    <citation type="submission" date="2016-10" db="EMBL/GenBank/DDBJ databases">
        <authorList>
            <person name="Benchimol M."/>
            <person name="Almeida L.G."/>
            <person name="Vasconcelos A.T."/>
            <person name="Perreira-Neves A."/>
            <person name="Rosa I.A."/>
            <person name="Tasca T."/>
            <person name="Bogo M.R."/>
            <person name="de Souza W."/>
        </authorList>
    </citation>
    <scope>NUCLEOTIDE SEQUENCE [LARGE SCALE GENOMIC DNA]</scope>
    <source>
        <strain evidence="2">K</strain>
    </source>
</reference>
<dbReference type="InterPro" id="IPR036572">
    <property type="entry name" value="Doublecortin_dom_sf"/>
</dbReference>
<proteinExistence type="predicted"/>
<dbReference type="InterPro" id="IPR003533">
    <property type="entry name" value="Doublecortin_dom"/>
</dbReference>
<dbReference type="SUPFAM" id="SSF89837">
    <property type="entry name" value="Doublecortin (DC)"/>
    <property type="match status" value="1"/>
</dbReference>
<dbReference type="AlphaFoldDB" id="A0A1J4JZ79"/>
<dbReference type="PROSITE" id="PS50309">
    <property type="entry name" value="DC"/>
    <property type="match status" value="1"/>
</dbReference>
<dbReference type="RefSeq" id="XP_068356928.1">
    <property type="nucleotide sequence ID" value="XM_068490114.1"/>
</dbReference>
<keyword evidence="3" id="KW-1185">Reference proteome</keyword>
<dbReference type="Pfam" id="PF03607">
    <property type="entry name" value="DCX"/>
    <property type="match status" value="1"/>
</dbReference>